<evidence type="ECO:0000313" key="3">
    <source>
        <dbReference type="Proteomes" id="UP000268350"/>
    </source>
</evidence>
<dbReference type="Proteomes" id="UP000268350">
    <property type="component" value="Unassembled WGS sequence"/>
</dbReference>
<dbReference type="AlphaFoldDB" id="A0A3B0JWY4"/>
<dbReference type="PANTHER" id="PTHR20997">
    <property type="entry name" value="EG:BACR42I17.2 PROTEIN-RELATED"/>
    <property type="match status" value="1"/>
</dbReference>
<accession>A0A3B0JWY4</accession>
<dbReference type="EMBL" id="OUUW01000011">
    <property type="protein sequence ID" value="SPP86597.1"/>
    <property type="molecule type" value="Genomic_DNA"/>
</dbReference>
<dbReference type="OMA" id="FNKYCAK"/>
<protein>
    <submittedName>
        <fullName evidence="2">Blast:27 kDa hemolymph protein</fullName>
    </submittedName>
</protein>
<dbReference type="PANTHER" id="PTHR20997:SF2">
    <property type="entry name" value="EG:BACR42I17.2 PROTEIN-RELATED"/>
    <property type="match status" value="1"/>
</dbReference>
<keyword evidence="3" id="KW-1185">Reference proteome</keyword>
<organism evidence="2 3">
    <name type="scientific">Drosophila guanche</name>
    <name type="common">Fruit fly</name>
    <dbReference type="NCBI Taxonomy" id="7266"/>
    <lineage>
        <taxon>Eukaryota</taxon>
        <taxon>Metazoa</taxon>
        <taxon>Ecdysozoa</taxon>
        <taxon>Arthropoda</taxon>
        <taxon>Hexapoda</taxon>
        <taxon>Insecta</taxon>
        <taxon>Pterygota</taxon>
        <taxon>Neoptera</taxon>
        <taxon>Endopterygota</taxon>
        <taxon>Diptera</taxon>
        <taxon>Brachycera</taxon>
        <taxon>Muscomorpha</taxon>
        <taxon>Ephydroidea</taxon>
        <taxon>Drosophilidae</taxon>
        <taxon>Drosophila</taxon>
        <taxon>Sophophora</taxon>
    </lineage>
</organism>
<feature type="chain" id="PRO_5017412864" evidence="1">
    <location>
        <begin position="26"/>
        <end position="303"/>
    </location>
</feature>
<evidence type="ECO:0000313" key="2">
    <source>
        <dbReference type="EMBL" id="SPP86597.1"/>
    </source>
</evidence>
<feature type="signal peptide" evidence="1">
    <location>
        <begin position="1"/>
        <end position="25"/>
    </location>
</feature>
<proteinExistence type="predicted"/>
<dbReference type="STRING" id="7266.A0A3B0JWY4"/>
<dbReference type="Pfam" id="PF07165">
    <property type="entry name" value="DUF1397"/>
    <property type="match status" value="1"/>
</dbReference>
<dbReference type="InterPro" id="IPR009832">
    <property type="entry name" value="DUF1397"/>
</dbReference>
<dbReference type="OrthoDB" id="6512861at2759"/>
<keyword evidence="1" id="KW-0732">Signal</keyword>
<sequence length="303" mass="33884">MNRKFLPIAVCVALHVLLNNVGIQAQLNLDQIELQKQLPEELLKSNFTLNDAKDVFRKKCKEVAGEEAGGRAFEDIESGLGVLSDCVNGIVNYTTMQQEIEEASPEGELDVVFNKYCNKRSSAIECFDVFTAKLSPCLDKEEQESKDVIKRIIQSLLNFVCHKDGDQIALFIAEKGPECLESEKDNIQKCLNSTFSTYLNSADIHDNKIKSIPKLTVGQRQCDDMLSLQSCVVHRLEQCTDITPANLVESMFNFIRNETLCRNYQKSPLTAAAASSSQGIRAKPILYSLSPMFILMFALRKSA</sequence>
<reference evidence="3" key="1">
    <citation type="submission" date="2018-01" db="EMBL/GenBank/DDBJ databases">
        <authorList>
            <person name="Alioto T."/>
            <person name="Alioto T."/>
        </authorList>
    </citation>
    <scope>NUCLEOTIDE SEQUENCE [LARGE SCALE GENOMIC DNA]</scope>
</reference>
<name>A0A3B0JWY4_DROGU</name>
<evidence type="ECO:0000256" key="1">
    <source>
        <dbReference type="SAM" id="SignalP"/>
    </source>
</evidence>
<gene>
    <name evidence="2" type="ORF">DGUA_6G008820</name>
</gene>